<sequence length="217" mass="24684">MEKNYFIVIDAYTKWLEIIPLGSLTTAAIRASRNLFATHGLPECVVSDNGTSFTSEEFQSFLKSNGIQHVLKPPYHPASNGMAERGEQTDKNALRRMNGMHIENTSKLTTGKSPAELLSNRRLRTVFDNMQPDSQPCTPKHVENRRIFQPDQPLWEQKHSKDFRKAAVVVNQEWIMCYKVLLEVGVVSLRHADNYVSGARRMGRLLRKVDSIHGCKC</sequence>
<dbReference type="Gene3D" id="3.30.420.10">
    <property type="entry name" value="Ribonuclease H-like superfamily/Ribonuclease H"/>
    <property type="match status" value="1"/>
</dbReference>
<evidence type="ECO:0000313" key="2">
    <source>
        <dbReference type="EMBL" id="KAJ8881805.1"/>
    </source>
</evidence>
<dbReference type="InterPro" id="IPR001584">
    <property type="entry name" value="Integrase_cat-core"/>
</dbReference>
<comment type="caution">
    <text evidence="2">The sequence shown here is derived from an EMBL/GenBank/DDBJ whole genome shotgun (WGS) entry which is preliminary data.</text>
</comment>
<dbReference type="InterPro" id="IPR012337">
    <property type="entry name" value="RNaseH-like_sf"/>
</dbReference>
<dbReference type="SUPFAM" id="SSF53098">
    <property type="entry name" value="Ribonuclease H-like"/>
    <property type="match status" value="1"/>
</dbReference>
<dbReference type="PANTHER" id="PTHR37984">
    <property type="entry name" value="PROTEIN CBG26694"/>
    <property type="match status" value="1"/>
</dbReference>
<dbReference type="InterPro" id="IPR050951">
    <property type="entry name" value="Retrovirus_Pol_polyprotein"/>
</dbReference>
<dbReference type="Proteomes" id="UP001159363">
    <property type="component" value="Chromosome 5"/>
</dbReference>
<name>A0ABQ9HBU8_9NEOP</name>
<feature type="domain" description="Integrase catalytic" evidence="1">
    <location>
        <begin position="1"/>
        <end position="147"/>
    </location>
</feature>
<dbReference type="InterPro" id="IPR036397">
    <property type="entry name" value="RNaseH_sf"/>
</dbReference>
<protein>
    <recommendedName>
        <fullName evidence="1">Integrase catalytic domain-containing protein</fullName>
    </recommendedName>
</protein>
<gene>
    <name evidence="2" type="ORF">PR048_018291</name>
</gene>
<dbReference type="Pfam" id="PF00665">
    <property type="entry name" value="rve"/>
    <property type="match status" value="1"/>
</dbReference>
<evidence type="ECO:0000313" key="3">
    <source>
        <dbReference type="Proteomes" id="UP001159363"/>
    </source>
</evidence>
<keyword evidence="3" id="KW-1185">Reference proteome</keyword>
<dbReference type="PANTHER" id="PTHR37984:SF12">
    <property type="entry name" value="RIBONUCLEASE H"/>
    <property type="match status" value="1"/>
</dbReference>
<accession>A0ABQ9HBU8</accession>
<reference evidence="2 3" key="1">
    <citation type="submission" date="2023-02" db="EMBL/GenBank/DDBJ databases">
        <title>LHISI_Scaffold_Assembly.</title>
        <authorList>
            <person name="Stuart O.P."/>
            <person name="Cleave R."/>
            <person name="Magrath M.J.L."/>
            <person name="Mikheyev A.S."/>
        </authorList>
    </citation>
    <scope>NUCLEOTIDE SEQUENCE [LARGE SCALE GENOMIC DNA]</scope>
    <source>
        <strain evidence="2">Daus_M_001</strain>
        <tissue evidence="2">Leg muscle</tissue>
    </source>
</reference>
<evidence type="ECO:0000259" key="1">
    <source>
        <dbReference type="PROSITE" id="PS50994"/>
    </source>
</evidence>
<dbReference type="PROSITE" id="PS50994">
    <property type="entry name" value="INTEGRASE"/>
    <property type="match status" value="1"/>
</dbReference>
<organism evidence="2 3">
    <name type="scientific">Dryococelus australis</name>
    <dbReference type="NCBI Taxonomy" id="614101"/>
    <lineage>
        <taxon>Eukaryota</taxon>
        <taxon>Metazoa</taxon>
        <taxon>Ecdysozoa</taxon>
        <taxon>Arthropoda</taxon>
        <taxon>Hexapoda</taxon>
        <taxon>Insecta</taxon>
        <taxon>Pterygota</taxon>
        <taxon>Neoptera</taxon>
        <taxon>Polyneoptera</taxon>
        <taxon>Phasmatodea</taxon>
        <taxon>Verophasmatodea</taxon>
        <taxon>Anareolatae</taxon>
        <taxon>Phasmatidae</taxon>
        <taxon>Eurycanthinae</taxon>
        <taxon>Dryococelus</taxon>
    </lineage>
</organism>
<dbReference type="EMBL" id="JARBHB010000006">
    <property type="protein sequence ID" value="KAJ8881805.1"/>
    <property type="molecule type" value="Genomic_DNA"/>
</dbReference>
<proteinExistence type="predicted"/>